<proteinExistence type="predicted"/>
<evidence type="ECO:0000259" key="9">
    <source>
        <dbReference type="PROSITE" id="PS50073"/>
    </source>
</evidence>
<evidence type="ECO:0000313" key="10">
    <source>
        <dbReference type="EMBL" id="KAK4462704.1"/>
    </source>
</evidence>
<keyword evidence="6" id="KW-0804">Transcription</keyword>
<dbReference type="PROSITE" id="PS50073">
    <property type="entry name" value="COPPER_FIST_2"/>
    <property type="match status" value="1"/>
</dbReference>
<dbReference type="GO" id="GO:0000981">
    <property type="term" value="F:DNA-binding transcription factor activity, RNA polymerase II-specific"/>
    <property type="evidence" value="ECO:0007669"/>
    <property type="project" value="TreeGrafter"/>
</dbReference>
<dbReference type="GO" id="GO:0005507">
    <property type="term" value="F:copper ion binding"/>
    <property type="evidence" value="ECO:0007669"/>
    <property type="project" value="InterPro"/>
</dbReference>
<dbReference type="Gene3D" id="3.90.430.10">
    <property type="entry name" value="Copper fist DNA-binding domain"/>
    <property type="match status" value="1"/>
</dbReference>
<evidence type="ECO:0000313" key="11">
    <source>
        <dbReference type="Proteomes" id="UP001321749"/>
    </source>
</evidence>
<dbReference type="GO" id="GO:0000978">
    <property type="term" value="F:RNA polymerase II cis-regulatory region sequence-specific DNA binding"/>
    <property type="evidence" value="ECO:0007669"/>
    <property type="project" value="TreeGrafter"/>
</dbReference>
<reference evidence="10" key="2">
    <citation type="submission" date="2023-06" db="EMBL/GenBank/DDBJ databases">
        <authorList>
            <consortium name="Lawrence Berkeley National Laboratory"/>
            <person name="Mondo S.J."/>
            <person name="Hensen N."/>
            <person name="Bonometti L."/>
            <person name="Westerberg I."/>
            <person name="Brannstrom I.O."/>
            <person name="Guillou S."/>
            <person name="Cros-Aarteil S."/>
            <person name="Calhoun S."/>
            <person name="Haridas S."/>
            <person name="Kuo A."/>
            <person name="Pangilinan J."/>
            <person name="Riley R."/>
            <person name="Labutti K."/>
            <person name="Andreopoulos B."/>
            <person name="Lipzen A."/>
            <person name="Chen C."/>
            <person name="Yanf M."/>
            <person name="Daum C."/>
            <person name="Ng V."/>
            <person name="Clum A."/>
            <person name="Steindorff A."/>
            <person name="Ohm R."/>
            <person name="Martin F."/>
            <person name="Silar P."/>
            <person name="Natvig D."/>
            <person name="Lalanne C."/>
            <person name="Gautier V."/>
            <person name="Ament-Velasquez S.L."/>
            <person name="Kruys A."/>
            <person name="Hutchinson M.I."/>
            <person name="Powell A.J."/>
            <person name="Barry K."/>
            <person name="Miller A.N."/>
            <person name="Grigoriev I.V."/>
            <person name="Debuchy R."/>
            <person name="Gladieux P."/>
            <person name="Thoren M.H."/>
            <person name="Johannesson H."/>
        </authorList>
    </citation>
    <scope>NUCLEOTIDE SEQUENCE</scope>
    <source>
        <strain evidence="10">PSN324</strain>
    </source>
</reference>
<dbReference type="InterPro" id="IPR051763">
    <property type="entry name" value="Copper_Homeo_Regul"/>
</dbReference>
<evidence type="ECO:0000256" key="1">
    <source>
        <dbReference type="ARBA" id="ARBA00004123"/>
    </source>
</evidence>
<keyword evidence="4" id="KW-0186">Copper</keyword>
<keyword evidence="7" id="KW-0539">Nucleus</keyword>
<feature type="domain" description="Copper-fist" evidence="9">
    <location>
        <begin position="1"/>
        <end position="41"/>
    </location>
</feature>
<evidence type="ECO:0000256" key="3">
    <source>
        <dbReference type="ARBA" id="ARBA00022833"/>
    </source>
</evidence>
<organism evidence="10 11">
    <name type="scientific">Cladorrhinum samala</name>
    <dbReference type="NCBI Taxonomy" id="585594"/>
    <lineage>
        <taxon>Eukaryota</taxon>
        <taxon>Fungi</taxon>
        <taxon>Dikarya</taxon>
        <taxon>Ascomycota</taxon>
        <taxon>Pezizomycotina</taxon>
        <taxon>Sordariomycetes</taxon>
        <taxon>Sordariomycetidae</taxon>
        <taxon>Sordariales</taxon>
        <taxon>Podosporaceae</taxon>
        <taxon>Cladorrhinum</taxon>
    </lineage>
</organism>
<feature type="compositionally biased region" description="Low complexity" evidence="8">
    <location>
        <begin position="459"/>
        <end position="476"/>
    </location>
</feature>
<evidence type="ECO:0000256" key="8">
    <source>
        <dbReference type="SAM" id="MobiDB-lite"/>
    </source>
</evidence>
<dbReference type="PANTHER" id="PTHR28088:SF9">
    <property type="entry name" value="TRANSCRIPTION FACTOR GRISEA, PUTATIVE (AFU_ORTHOLOGUE AFUA_1G13190)-RELATED"/>
    <property type="match status" value="1"/>
</dbReference>
<keyword evidence="11" id="KW-1185">Reference proteome</keyword>
<keyword evidence="2" id="KW-0479">Metal-binding</keyword>
<sequence>MPFINGQKMACAPCIRGHRSTKCTHFYERVMIPVRKPGRPLSTCPCPPGRPCQCGGGVRVAIPKKQKCSCPAGAADGSEESENEISPTETATSTSPSRSSFRVSKTGSGSKAGSRKQSFDPANFERIDPRTFNLIASPNGNLPKGINGIPISSPGEGPGLSGLATPGNMMPIGPAPSYMASPSPGSVSMVYNMGPSMTTYMIPQPVKVENGGFIPTPGGNYISPVPVEPYMNGNHSNGLSFNAPPPSAAILGPSPIPKPNGMASRGGGCCSSKAAAPRAPGPAPNPNLQQAIQNAMPPPAPQQNFPVQSDGAVRSCCAGKTQATQPPPPVNMPPPQQGYGQAFDLPQFSSPVDMKMPDLYGAFQPTQTVFRYPADYGSWQHPISPATWHQVISKQNVAPTAEAPISPATNAANNHAGVGGIVTSHECSCGPGCQCLGCLAHPFNAPMFDYVKQAWGSSPNNSANGSASGSTNGSPAVAPIDMSPTHINHHSNNKGIQPTSQRATTNGANGSESPPELPTVSNAGSPATLLNGEEQSLPELEFYFVDLPISGFCEGNIALCPCGDDCECVGCVIHGNSPPLPASSMPRQD</sequence>
<dbReference type="SUPFAM" id="SSF57879">
    <property type="entry name" value="Zinc domain conserved in yeast copper-regulated transcription factors"/>
    <property type="match status" value="1"/>
</dbReference>
<dbReference type="FunFam" id="3.90.430.10:FF:000001">
    <property type="entry name" value="Copper fist DNA-binding protein"/>
    <property type="match status" value="1"/>
</dbReference>
<feature type="region of interest" description="Disordered" evidence="8">
    <location>
        <begin position="71"/>
        <end position="125"/>
    </location>
</feature>
<gene>
    <name evidence="10" type="ORF">QBC42DRAFT_326391</name>
</gene>
<comment type="subcellular location">
    <subcellularLocation>
        <location evidence="1">Nucleus</location>
    </subcellularLocation>
</comment>
<dbReference type="PANTHER" id="PTHR28088">
    <property type="entry name" value="TRANSCRIPTIONAL ACTIVATOR HAA1-RELATED"/>
    <property type="match status" value="1"/>
</dbReference>
<dbReference type="AlphaFoldDB" id="A0AAV9HRL5"/>
<dbReference type="InterPro" id="IPR001083">
    <property type="entry name" value="Cu_fist_DNA-bd_dom"/>
</dbReference>
<feature type="region of interest" description="Disordered" evidence="8">
    <location>
        <begin position="459"/>
        <end position="530"/>
    </location>
</feature>
<feature type="region of interest" description="Disordered" evidence="8">
    <location>
        <begin position="261"/>
        <end position="282"/>
    </location>
</feature>
<dbReference type="EMBL" id="MU864968">
    <property type="protein sequence ID" value="KAK4462704.1"/>
    <property type="molecule type" value="Genomic_DNA"/>
</dbReference>
<keyword evidence="5" id="KW-0805">Transcription regulation</keyword>
<reference evidence="10" key="1">
    <citation type="journal article" date="2023" name="Mol. Phylogenet. Evol.">
        <title>Genome-scale phylogeny and comparative genomics of the fungal order Sordariales.</title>
        <authorList>
            <person name="Hensen N."/>
            <person name="Bonometti L."/>
            <person name="Westerberg I."/>
            <person name="Brannstrom I.O."/>
            <person name="Guillou S."/>
            <person name="Cros-Aarteil S."/>
            <person name="Calhoun S."/>
            <person name="Haridas S."/>
            <person name="Kuo A."/>
            <person name="Mondo S."/>
            <person name="Pangilinan J."/>
            <person name="Riley R."/>
            <person name="LaButti K."/>
            <person name="Andreopoulos B."/>
            <person name="Lipzen A."/>
            <person name="Chen C."/>
            <person name="Yan M."/>
            <person name="Daum C."/>
            <person name="Ng V."/>
            <person name="Clum A."/>
            <person name="Steindorff A."/>
            <person name="Ohm R.A."/>
            <person name="Martin F."/>
            <person name="Silar P."/>
            <person name="Natvig D.O."/>
            <person name="Lalanne C."/>
            <person name="Gautier V."/>
            <person name="Ament-Velasquez S.L."/>
            <person name="Kruys A."/>
            <person name="Hutchinson M.I."/>
            <person name="Powell A.J."/>
            <person name="Barry K."/>
            <person name="Miller A.N."/>
            <person name="Grigoriev I.V."/>
            <person name="Debuchy R."/>
            <person name="Gladieux P."/>
            <person name="Hiltunen Thoren M."/>
            <person name="Johannesson H."/>
        </authorList>
    </citation>
    <scope>NUCLEOTIDE SEQUENCE</scope>
    <source>
        <strain evidence="10">PSN324</strain>
    </source>
</reference>
<evidence type="ECO:0000256" key="7">
    <source>
        <dbReference type="ARBA" id="ARBA00023242"/>
    </source>
</evidence>
<comment type="caution">
    <text evidence="10">The sequence shown here is derived from an EMBL/GenBank/DDBJ whole genome shotgun (WGS) entry which is preliminary data.</text>
</comment>
<accession>A0AAV9HRL5</accession>
<dbReference type="Pfam" id="PF00649">
    <property type="entry name" value="Copper-fist"/>
    <property type="match status" value="1"/>
</dbReference>
<evidence type="ECO:0000256" key="4">
    <source>
        <dbReference type="ARBA" id="ARBA00023008"/>
    </source>
</evidence>
<feature type="compositionally biased region" description="Low complexity" evidence="8">
    <location>
        <begin position="86"/>
        <end position="106"/>
    </location>
</feature>
<protein>
    <recommendedName>
        <fullName evidence="9">Copper-fist domain-containing protein</fullName>
    </recommendedName>
</protein>
<dbReference type="Proteomes" id="UP001321749">
    <property type="component" value="Unassembled WGS sequence"/>
</dbReference>
<dbReference type="SMART" id="SM00412">
    <property type="entry name" value="Cu_FIST"/>
    <property type="match status" value="1"/>
</dbReference>
<feature type="compositionally biased region" description="Polar residues" evidence="8">
    <location>
        <begin position="493"/>
        <end position="512"/>
    </location>
</feature>
<name>A0AAV9HRL5_9PEZI</name>
<dbReference type="SMART" id="SM01090">
    <property type="entry name" value="Copper-fist"/>
    <property type="match status" value="1"/>
</dbReference>
<evidence type="ECO:0000256" key="2">
    <source>
        <dbReference type="ARBA" id="ARBA00022723"/>
    </source>
</evidence>
<dbReference type="GO" id="GO:0006878">
    <property type="term" value="P:intracellular copper ion homeostasis"/>
    <property type="evidence" value="ECO:0007669"/>
    <property type="project" value="TreeGrafter"/>
</dbReference>
<dbReference type="PRINTS" id="PR00617">
    <property type="entry name" value="COPPERFIST"/>
</dbReference>
<evidence type="ECO:0000256" key="5">
    <source>
        <dbReference type="ARBA" id="ARBA00023015"/>
    </source>
</evidence>
<dbReference type="PROSITE" id="PS01119">
    <property type="entry name" value="COPPER_FIST_1"/>
    <property type="match status" value="1"/>
</dbReference>
<dbReference type="GO" id="GO:0045944">
    <property type="term" value="P:positive regulation of transcription by RNA polymerase II"/>
    <property type="evidence" value="ECO:0007669"/>
    <property type="project" value="TreeGrafter"/>
</dbReference>
<keyword evidence="3" id="KW-0862">Zinc</keyword>
<dbReference type="GO" id="GO:0006879">
    <property type="term" value="P:intracellular iron ion homeostasis"/>
    <property type="evidence" value="ECO:0007669"/>
    <property type="project" value="TreeGrafter"/>
</dbReference>
<dbReference type="InterPro" id="IPR036395">
    <property type="entry name" value="Cu_fist_DNA-bd_dom_sf"/>
</dbReference>
<evidence type="ECO:0000256" key="6">
    <source>
        <dbReference type="ARBA" id="ARBA00023163"/>
    </source>
</evidence>
<dbReference type="GO" id="GO:0005634">
    <property type="term" value="C:nucleus"/>
    <property type="evidence" value="ECO:0007669"/>
    <property type="project" value="UniProtKB-SubCell"/>
</dbReference>